<gene>
    <name evidence="6" type="ORF">HNR39_002976</name>
</gene>
<evidence type="ECO:0000313" key="6">
    <source>
        <dbReference type="EMBL" id="MBB5201127.1"/>
    </source>
</evidence>
<feature type="transmembrane region" description="Helical" evidence="5">
    <location>
        <begin position="134"/>
        <end position="156"/>
    </location>
</feature>
<evidence type="ECO:0000256" key="3">
    <source>
        <dbReference type="ARBA" id="ARBA00022989"/>
    </source>
</evidence>
<evidence type="ECO:0000313" key="7">
    <source>
        <dbReference type="Proteomes" id="UP000571084"/>
    </source>
</evidence>
<feature type="transmembrane region" description="Helical" evidence="5">
    <location>
        <begin position="200"/>
        <end position="220"/>
    </location>
</feature>
<dbReference type="GO" id="GO:0005886">
    <property type="term" value="C:plasma membrane"/>
    <property type="evidence" value="ECO:0007669"/>
    <property type="project" value="UniProtKB-SubCell"/>
</dbReference>
<name>A0A840RRL7_9BURK</name>
<protein>
    <recommendedName>
        <fullName evidence="5">Probable membrane transporter protein</fullName>
    </recommendedName>
</protein>
<keyword evidence="2 5" id="KW-0812">Transmembrane</keyword>
<feature type="transmembrane region" description="Helical" evidence="5">
    <location>
        <begin position="226"/>
        <end position="244"/>
    </location>
</feature>
<keyword evidence="7" id="KW-1185">Reference proteome</keyword>
<dbReference type="PANTHER" id="PTHR43483:SF3">
    <property type="entry name" value="MEMBRANE TRANSPORTER PROTEIN HI_0806-RELATED"/>
    <property type="match status" value="1"/>
</dbReference>
<dbReference type="RefSeq" id="WP_168056740.1">
    <property type="nucleotide sequence ID" value="NZ_JAAOZT010000012.1"/>
</dbReference>
<dbReference type="Proteomes" id="UP000571084">
    <property type="component" value="Unassembled WGS sequence"/>
</dbReference>
<evidence type="ECO:0000256" key="5">
    <source>
        <dbReference type="RuleBase" id="RU363041"/>
    </source>
</evidence>
<comment type="caution">
    <text evidence="6">The sequence shown here is derived from an EMBL/GenBank/DDBJ whole genome shotgun (WGS) entry which is preliminary data.</text>
</comment>
<evidence type="ECO:0000256" key="4">
    <source>
        <dbReference type="ARBA" id="ARBA00023136"/>
    </source>
</evidence>
<dbReference type="Pfam" id="PF01925">
    <property type="entry name" value="TauE"/>
    <property type="match status" value="1"/>
</dbReference>
<feature type="transmembrane region" description="Helical" evidence="5">
    <location>
        <begin position="94"/>
        <end position="113"/>
    </location>
</feature>
<dbReference type="PANTHER" id="PTHR43483">
    <property type="entry name" value="MEMBRANE TRANSPORTER PROTEIN HI_0806-RELATED"/>
    <property type="match status" value="1"/>
</dbReference>
<comment type="similarity">
    <text evidence="5">Belongs to the 4-toluene sulfonate uptake permease (TSUP) (TC 2.A.102) family.</text>
</comment>
<accession>A0A840RRL7</accession>
<dbReference type="AlphaFoldDB" id="A0A840RRL7"/>
<dbReference type="InterPro" id="IPR002781">
    <property type="entry name" value="TM_pro_TauE-like"/>
</dbReference>
<feature type="transmembrane region" description="Helical" evidence="5">
    <location>
        <begin position="7"/>
        <end position="34"/>
    </location>
</feature>
<sequence length="250" mass="26122">MNLWLILVAFVVGVMIGAVGIGGLLLVPAIAFLAHLPVQTAMATALLSFIFTGVLGTFLFHQRGSIDWYIARPVCTGAAISGFFGAWANSRIDPHTLIFLLASVIAVAGVNTAMPRSIERPPVFSSNPGRQQILLFWIGAVCGFGSGLTGVGGPALSVPMLLLFGFSPLSAIGASQVIQILAAISGTLGNLRYGTIDFQLAAVLIIVELLGVHLGVRIVHALNPRTLRSAVAIFCVLVSAGLILRSLNIV</sequence>
<organism evidence="6 7">
    <name type="scientific">Glaciimonas immobilis</name>
    <dbReference type="NCBI Taxonomy" id="728004"/>
    <lineage>
        <taxon>Bacteria</taxon>
        <taxon>Pseudomonadati</taxon>
        <taxon>Pseudomonadota</taxon>
        <taxon>Betaproteobacteria</taxon>
        <taxon>Burkholderiales</taxon>
        <taxon>Oxalobacteraceae</taxon>
        <taxon>Glaciimonas</taxon>
    </lineage>
</organism>
<evidence type="ECO:0000256" key="2">
    <source>
        <dbReference type="ARBA" id="ARBA00022692"/>
    </source>
</evidence>
<feature type="transmembrane region" description="Helical" evidence="5">
    <location>
        <begin position="162"/>
        <end position="188"/>
    </location>
</feature>
<dbReference type="EMBL" id="JACHHQ010000006">
    <property type="protein sequence ID" value="MBB5201127.1"/>
    <property type="molecule type" value="Genomic_DNA"/>
</dbReference>
<feature type="transmembrane region" description="Helical" evidence="5">
    <location>
        <begin position="40"/>
        <end position="60"/>
    </location>
</feature>
<keyword evidence="3 5" id="KW-1133">Transmembrane helix</keyword>
<evidence type="ECO:0000256" key="1">
    <source>
        <dbReference type="ARBA" id="ARBA00004141"/>
    </source>
</evidence>
<keyword evidence="4 5" id="KW-0472">Membrane</keyword>
<proteinExistence type="inferred from homology"/>
<feature type="transmembrane region" description="Helical" evidence="5">
    <location>
        <begin position="69"/>
        <end position="88"/>
    </location>
</feature>
<keyword evidence="5" id="KW-1003">Cell membrane</keyword>
<reference evidence="6 7" key="1">
    <citation type="submission" date="2020-08" db="EMBL/GenBank/DDBJ databases">
        <title>Genomic Encyclopedia of Type Strains, Phase IV (KMG-IV): sequencing the most valuable type-strain genomes for metagenomic binning, comparative biology and taxonomic classification.</title>
        <authorList>
            <person name="Goeker M."/>
        </authorList>
    </citation>
    <scope>NUCLEOTIDE SEQUENCE [LARGE SCALE GENOMIC DNA]</scope>
    <source>
        <strain evidence="6 7">DSM 23240</strain>
    </source>
</reference>
<comment type="subcellular location">
    <subcellularLocation>
        <location evidence="5">Cell membrane</location>
        <topology evidence="5">Multi-pass membrane protein</topology>
    </subcellularLocation>
    <subcellularLocation>
        <location evidence="1">Membrane</location>
        <topology evidence="1">Multi-pass membrane protein</topology>
    </subcellularLocation>
</comment>